<gene>
    <name evidence="3" type="ORF">XENOCAPTIV_013831</name>
</gene>
<organism evidence="3 4">
    <name type="scientific">Xenoophorus captivus</name>
    <dbReference type="NCBI Taxonomy" id="1517983"/>
    <lineage>
        <taxon>Eukaryota</taxon>
        <taxon>Metazoa</taxon>
        <taxon>Chordata</taxon>
        <taxon>Craniata</taxon>
        <taxon>Vertebrata</taxon>
        <taxon>Euteleostomi</taxon>
        <taxon>Actinopterygii</taxon>
        <taxon>Neopterygii</taxon>
        <taxon>Teleostei</taxon>
        <taxon>Neoteleostei</taxon>
        <taxon>Acanthomorphata</taxon>
        <taxon>Ovalentaria</taxon>
        <taxon>Atherinomorphae</taxon>
        <taxon>Cyprinodontiformes</taxon>
        <taxon>Goodeidae</taxon>
        <taxon>Xenoophorus</taxon>
    </lineage>
</organism>
<protein>
    <recommendedName>
        <fullName evidence="2">AP180 N-terminal homology (ANTH) domain-containing protein</fullName>
    </recommendedName>
</protein>
<dbReference type="Proteomes" id="UP001434883">
    <property type="component" value="Unassembled WGS sequence"/>
</dbReference>
<name>A0ABV0QVJ3_9TELE</name>
<reference evidence="3 4" key="1">
    <citation type="submission" date="2021-06" db="EMBL/GenBank/DDBJ databases">
        <authorList>
            <person name="Palmer J.M."/>
        </authorList>
    </citation>
    <scope>NUCLEOTIDE SEQUENCE [LARGE SCALE GENOMIC DNA]</scope>
    <source>
        <strain evidence="3 4">XC_2019</strain>
        <tissue evidence="3">Muscle</tissue>
    </source>
</reference>
<dbReference type="InterPro" id="IPR011417">
    <property type="entry name" value="ANTH_dom"/>
</dbReference>
<dbReference type="EMBL" id="JAHRIN010025495">
    <property type="protein sequence ID" value="MEQ2199840.1"/>
    <property type="molecule type" value="Genomic_DNA"/>
</dbReference>
<keyword evidence="1" id="KW-0175">Coiled coil</keyword>
<comment type="caution">
    <text evidence="3">The sequence shown here is derived from an EMBL/GenBank/DDBJ whole genome shotgun (WGS) entry which is preliminary data.</text>
</comment>
<evidence type="ECO:0000313" key="4">
    <source>
        <dbReference type="Proteomes" id="UP001434883"/>
    </source>
</evidence>
<dbReference type="PANTHER" id="PTHR10407">
    <property type="entry name" value="HUNTINGTIN INTERACTING PROTEIN 1"/>
    <property type="match status" value="1"/>
</dbReference>
<evidence type="ECO:0000256" key="1">
    <source>
        <dbReference type="SAM" id="Coils"/>
    </source>
</evidence>
<feature type="domain" description="AP180 N-terminal homology (ANTH)" evidence="2">
    <location>
        <begin position="10"/>
        <end position="44"/>
    </location>
</feature>
<sequence>MDANGAKSTTPAGQCRLTPLIPLILDCSFLYHFSVRLLFKLHSREWQALVLTLLNYRIRFSCNPIKNLCFTGISPDVLLGHRERFRDLFMSQMGGPEASLDHRETESNGYKSELEALKPEIELIKSEVGGVSSFLEGTQVSSSLAALQAEWDTLLRSTMEKDAELSSLRLQAQQQQSSVDLEKDRLKRELEALRAQLQQQSGTQLNSTLAGLQAEKEMLLKSVRDHEAELKSLRQQAHLHQSTLEQERQRSSMELGSLHAQLQHQVLDHTSHLTVKL</sequence>
<accession>A0ABV0QVJ3</accession>
<dbReference type="InterPro" id="IPR030224">
    <property type="entry name" value="Sla2_fam"/>
</dbReference>
<dbReference type="Pfam" id="PF07651">
    <property type="entry name" value="ANTH"/>
    <property type="match status" value="1"/>
</dbReference>
<dbReference type="PANTHER" id="PTHR10407:SF10">
    <property type="entry name" value="HUNTINGTIN-INTERACTING PROTEIN 1-RELATED PROTEIN"/>
    <property type="match status" value="1"/>
</dbReference>
<evidence type="ECO:0000259" key="2">
    <source>
        <dbReference type="Pfam" id="PF07651"/>
    </source>
</evidence>
<feature type="coiled-coil region" evidence="1">
    <location>
        <begin position="176"/>
        <end position="250"/>
    </location>
</feature>
<evidence type="ECO:0000313" key="3">
    <source>
        <dbReference type="EMBL" id="MEQ2199840.1"/>
    </source>
</evidence>
<keyword evidence="4" id="KW-1185">Reference proteome</keyword>
<proteinExistence type="predicted"/>